<dbReference type="EMBL" id="CABWLC010000018">
    <property type="protein sequence ID" value="VXA88066.1"/>
    <property type="molecule type" value="Genomic_DNA"/>
</dbReference>
<dbReference type="Proteomes" id="UP000439123">
    <property type="component" value="Unassembled WGS sequence"/>
</dbReference>
<protein>
    <submittedName>
        <fullName evidence="1">Uncharacterized protein</fullName>
    </submittedName>
</protein>
<sequence>MKINIIGIPLRRVRLIIIKSICSSRQVDIQRVNIEYAAPSLSQNAGLAGTAGHRLHCPGHR</sequence>
<proteinExistence type="predicted"/>
<organism evidence="1 2">
    <name type="scientific">Aeromonas veronii</name>
    <dbReference type="NCBI Taxonomy" id="654"/>
    <lineage>
        <taxon>Bacteria</taxon>
        <taxon>Pseudomonadati</taxon>
        <taxon>Pseudomonadota</taxon>
        <taxon>Gammaproteobacteria</taxon>
        <taxon>Aeromonadales</taxon>
        <taxon>Aeromonadaceae</taxon>
        <taxon>Aeromonas</taxon>
    </lineage>
</organism>
<evidence type="ECO:0000313" key="2">
    <source>
        <dbReference type="Proteomes" id="UP000439123"/>
    </source>
</evidence>
<evidence type="ECO:0000313" key="1">
    <source>
        <dbReference type="EMBL" id="VXA88066.1"/>
    </source>
</evidence>
<dbReference type="AlphaFoldDB" id="A0A653L9H1"/>
<accession>A0A653L9H1</accession>
<name>A0A653L9H1_AERVE</name>
<gene>
    <name evidence="1" type="ORF">AERO8C_50533</name>
</gene>
<reference evidence="1 2" key="1">
    <citation type="submission" date="2019-10" db="EMBL/GenBank/DDBJ databases">
        <authorList>
            <person name="Karimi E."/>
        </authorList>
    </citation>
    <scope>NUCLEOTIDE SEQUENCE [LARGE SCALE GENOMIC DNA]</scope>
    <source>
        <strain evidence="1">Aeromonas sp. 8C</strain>
    </source>
</reference>